<dbReference type="PANTHER" id="PTHR30461:SF23">
    <property type="entry name" value="DNA RECOMBINASE-RELATED"/>
    <property type="match status" value="1"/>
</dbReference>
<dbReference type="InterPro" id="IPR011109">
    <property type="entry name" value="DNA_bind_recombinase_dom"/>
</dbReference>
<dbReference type="PROSITE" id="PS51737">
    <property type="entry name" value="RECOMBINASE_DNA_BIND"/>
    <property type="match status" value="1"/>
</dbReference>
<dbReference type="AlphaFoldDB" id="A0A0M0KM71"/>
<feature type="domain" description="Recombinase" evidence="3">
    <location>
        <begin position="168"/>
        <end position="294"/>
    </location>
</feature>
<dbReference type="SMART" id="SM00857">
    <property type="entry name" value="Resolvase"/>
    <property type="match status" value="1"/>
</dbReference>
<accession>A0A0M0KM71</accession>
<organism evidence="4">
    <name type="scientific">Halalkalibacterium halodurans</name>
    <name type="common">Bacillus halodurans</name>
    <dbReference type="NCBI Taxonomy" id="86665"/>
    <lineage>
        <taxon>Bacteria</taxon>
        <taxon>Bacillati</taxon>
        <taxon>Bacillota</taxon>
        <taxon>Bacilli</taxon>
        <taxon>Bacillales</taxon>
        <taxon>Bacillaceae</taxon>
        <taxon>Halalkalibacterium (ex Joshi et al. 2022)</taxon>
    </lineage>
</organism>
<dbReference type="InterPro" id="IPR038109">
    <property type="entry name" value="DNA_bind_recomb_sf"/>
</dbReference>
<dbReference type="GO" id="GO:0000150">
    <property type="term" value="F:DNA strand exchange activity"/>
    <property type="evidence" value="ECO:0007669"/>
    <property type="project" value="InterPro"/>
</dbReference>
<keyword evidence="1" id="KW-0175">Coiled coil</keyword>
<gene>
    <name evidence="4" type="ORF">AMD02_14510</name>
</gene>
<protein>
    <submittedName>
        <fullName evidence="4">Recombinase</fullName>
    </submittedName>
</protein>
<dbReference type="SUPFAM" id="SSF53041">
    <property type="entry name" value="Resolvase-like"/>
    <property type="match status" value="1"/>
</dbReference>
<feature type="coiled-coil region" evidence="1">
    <location>
        <begin position="381"/>
        <end position="450"/>
    </location>
</feature>
<dbReference type="Pfam" id="PF07508">
    <property type="entry name" value="Recombinase"/>
    <property type="match status" value="1"/>
</dbReference>
<dbReference type="CDD" id="cd00338">
    <property type="entry name" value="Ser_Recombinase"/>
    <property type="match status" value="1"/>
</dbReference>
<dbReference type="InterPro" id="IPR050639">
    <property type="entry name" value="SSR_resolvase"/>
</dbReference>
<dbReference type="PANTHER" id="PTHR30461">
    <property type="entry name" value="DNA-INVERTASE FROM LAMBDOID PROPHAGE"/>
    <property type="match status" value="1"/>
</dbReference>
<dbReference type="PROSITE" id="PS51736">
    <property type="entry name" value="RECOMBINASES_3"/>
    <property type="match status" value="1"/>
</dbReference>
<dbReference type="GO" id="GO:0003677">
    <property type="term" value="F:DNA binding"/>
    <property type="evidence" value="ECO:0007669"/>
    <property type="project" value="InterPro"/>
</dbReference>
<dbReference type="PATRIC" id="fig|136160.3.peg.3368"/>
<proteinExistence type="predicted"/>
<dbReference type="RefSeq" id="WP_053431775.1">
    <property type="nucleotide sequence ID" value="NZ_LILD02000002.1"/>
</dbReference>
<name>A0A0M0KM71_ALKHA</name>
<dbReference type="InterPro" id="IPR036162">
    <property type="entry name" value="Resolvase-like_N_sf"/>
</dbReference>
<dbReference type="InterPro" id="IPR006119">
    <property type="entry name" value="Resolv_N"/>
</dbReference>
<reference evidence="4" key="1">
    <citation type="submission" date="2015-08" db="EMBL/GenBank/DDBJ databases">
        <title>Complete DNA Sequence of Pseudomonas syringae pv. actinidiae, the Causal Agent of Kiwifruit Canker Disease.</title>
        <authorList>
            <person name="Rikkerink E.H.A."/>
            <person name="Fineran P.C."/>
        </authorList>
    </citation>
    <scope>NUCLEOTIDE SEQUENCE</scope>
    <source>
        <strain evidence="4">DSM 13666</strain>
    </source>
</reference>
<evidence type="ECO:0000259" key="3">
    <source>
        <dbReference type="PROSITE" id="PS51737"/>
    </source>
</evidence>
<evidence type="ECO:0000313" key="4">
    <source>
        <dbReference type="EMBL" id="KOO39924.1"/>
    </source>
</evidence>
<dbReference type="EMBL" id="LILD01000001">
    <property type="protein sequence ID" value="KOO39924.1"/>
    <property type="molecule type" value="Genomic_DNA"/>
</dbReference>
<dbReference type="Pfam" id="PF00239">
    <property type="entry name" value="Resolvase"/>
    <property type="match status" value="1"/>
</dbReference>
<dbReference type="Gene3D" id="3.40.50.1390">
    <property type="entry name" value="Resolvase, N-terminal catalytic domain"/>
    <property type="match status" value="1"/>
</dbReference>
<evidence type="ECO:0000259" key="2">
    <source>
        <dbReference type="PROSITE" id="PS51736"/>
    </source>
</evidence>
<dbReference type="Gene3D" id="3.90.1750.20">
    <property type="entry name" value="Putative Large Serine Recombinase, Chain B, Domain 2"/>
    <property type="match status" value="1"/>
</dbReference>
<evidence type="ECO:0000256" key="1">
    <source>
        <dbReference type="SAM" id="Coils"/>
    </source>
</evidence>
<sequence>MRPTGLDVFIYLRKSRKDLEREQNGEYDTLERHRKQLLELVKKENHNLVAPPFEEVVSGEYINERPKIQELLKEVEDGAVDGVLVMDLDRLGRGDMFDMGLIYRAFAYSETLVITPTEVIDPTEEGAELLFGVKSILSREELKNINKRLQRGRRASASEGKFIGKKPPYGYLRNEKMKLVPDPETAWVVKLIFEKMAEGYGRHALARYLDEHKIPPPERANQWEHSTLTAIVKNEVYTGTIIWGKTKQYKRNGKRVRKKMPRENWIIKENAHEPIVSKELFDRANEAHSSRWRPPMIEPNTLTNPLAGLLRCSICGRVMKYQPNRDRPNHHIRCYTRTCAPFHKGAGLHLVMDKVIESLSDILESIEFEGELLERKKVSLIPEKERALKEQQTVLKKAQTQKDNLHDLLEQGIYTIDVFMERQQAITERIKNAQEKIAQLKKEIDIEQEKEKHYDQFLPKARNALKAFYETDNAFEQNKLLKSIIEKIQYTRKKDWVEPDHFEIKIYLKI</sequence>
<comment type="caution">
    <text evidence="4">The sequence shown here is derived from an EMBL/GenBank/DDBJ whole genome shotgun (WGS) entry which is preliminary data.</text>
</comment>
<feature type="domain" description="Resolvase/invertase-type recombinase catalytic" evidence="2">
    <location>
        <begin position="7"/>
        <end position="160"/>
    </location>
</feature>